<comment type="caution">
    <text evidence="3">The sequence shown here is derived from an EMBL/GenBank/DDBJ whole genome shotgun (WGS) entry which is preliminary data.</text>
</comment>
<feature type="transmembrane region" description="Helical" evidence="2">
    <location>
        <begin position="46"/>
        <end position="65"/>
    </location>
</feature>
<evidence type="ECO:0000256" key="1">
    <source>
        <dbReference type="SAM" id="MobiDB-lite"/>
    </source>
</evidence>
<organism evidence="3 4">
    <name type="scientific">Sphaerisporangium corydalis</name>
    <dbReference type="NCBI Taxonomy" id="1441875"/>
    <lineage>
        <taxon>Bacteria</taxon>
        <taxon>Bacillati</taxon>
        <taxon>Actinomycetota</taxon>
        <taxon>Actinomycetes</taxon>
        <taxon>Streptosporangiales</taxon>
        <taxon>Streptosporangiaceae</taxon>
        <taxon>Sphaerisporangium</taxon>
    </lineage>
</organism>
<feature type="region of interest" description="Disordered" evidence="1">
    <location>
        <begin position="1"/>
        <end position="22"/>
    </location>
</feature>
<proteinExistence type="predicted"/>
<dbReference type="NCBIfam" id="NF038083">
    <property type="entry name" value="CU044_5270_fam"/>
    <property type="match status" value="1"/>
</dbReference>
<evidence type="ECO:0000313" key="4">
    <source>
        <dbReference type="Proteomes" id="UP001595891"/>
    </source>
</evidence>
<feature type="region of interest" description="Disordered" evidence="1">
    <location>
        <begin position="160"/>
        <end position="189"/>
    </location>
</feature>
<name>A0ABV9EF26_9ACTN</name>
<evidence type="ECO:0000256" key="2">
    <source>
        <dbReference type="SAM" id="Phobius"/>
    </source>
</evidence>
<dbReference type="RefSeq" id="WP_262843467.1">
    <property type="nucleotide sequence ID" value="NZ_JANZYP010000018.1"/>
</dbReference>
<keyword evidence="4" id="KW-1185">Reference proteome</keyword>
<dbReference type="InterPro" id="IPR047789">
    <property type="entry name" value="CU044_5270-like"/>
</dbReference>
<protein>
    <submittedName>
        <fullName evidence="3">CU044_5270 family protein</fullName>
    </submittedName>
</protein>
<keyword evidence="2" id="KW-1133">Transmembrane helix</keyword>
<dbReference type="Proteomes" id="UP001595891">
    <property type="component" value="Unassembled WGS sequence"/>
</dbReference>
<gene>
    <name evidence="3" type="ORF">ACFO8L_12255</name>
</gene>
<evidence type="ECO:0000313" key="3">
    <source>
        <dbReference type="EMBL" id="MFC4586854.1"/>
    </source>
</evidence>
<sequence>MNSLDQLRAARPAHLDTAPDPATRAAELSYAMAQARPRRSRRISRPVWGLGLAGVATATAVAVAVSGTGGTAPPVAGGTQAAPSTGSAEPSVRLSAKQILLAAAGSALKAPVASGAYWYVESTGGSADQVGTKERYTVHTTSKARFWFARSPRKESWWTSQNLGTKPAEGAEEAWERDGSPTRWSLEVSTPKANGTVPKVRMKLSSDPGKPFGNPINVGDKIRDLAGKNVSMAELQDLPTTAAGLKKRLLSGYEGHGTESDDPQDADSWLFQVTSGLLDGPVKPEVRAAAYKVLAGLGGVRALGEVTDVLGRTGQGVARTENWATGRFERQIIIDPETGLPLSDQVVAIKGKGSFAWAEPGTPVFWQATEKATWTDAPPVKP</sequence>
<accession>A0ABV9EF26</accession>
<dbReference type="EMBL" id="JBHSFN010000006">
    <property type="protein sequence ID" value="MFC4586854.1"/>
    <property type="molecule type" value="Genomic_DNA"/>
</dbReference>
<reference evidence="4" key="1">
    <citation type="journal article" date="2019" name="Int. J. Syst. Evol. Microbiol.">
        <title>The Global Catalogue of Microorganisms (GCM) 10K type strain sequencing project: providing services to taxonomists for standard genome sequencing and annotation.</title>
        <authorList>
            <consortium name="The Broad Institute Genomics Platform"/>
            <consortium name="The Broad Institute Genome Sequencing Center for Infectious Disease"/>
            <person name="Wu L."/>
            <person name="Ma J."/>
        </authorList>
    </citation>
    <scope>NUCLEOTIDE SEQUENCE [LARGE SCALE GENOMIC DNA]</scope>
    <source>
        <strain evidence="4">CCUG 49560</strain>
    </source>
</reference>
<keyword evidence="2" id="KW-0812">Transmembrane</keyword>
<keyword evidence="2" id="KW-0472">Membrane</keyword>